<accession>A0A813L8N7</accession>
<feature type="region of interest" description="Disordered" evidence="1">
    <location>
        <begin position="89"/>
        <end position="112"/>
    </location>
</feature>
<proteinExistence type="predicted"/>
<gene>
    <name evidence="2" type="ORF">PGLA2088_LOCUS41215</name>
</gene>
<evidence type="ECO:0000256" key="1">
    <source>
        <dbReference type="SAM" id="MobiDB-lite"/>
    </source>
</evidence>
<dbReference type="Proteomes" id="UP000626109">
    <property type="component" value="Unassembled WGS sequence"/>
</dbReference>
<reference evidence="2" key="1">
    <citation type="submission" date="2021-02" db="EMBL/GenBank/DDBJ databases">
        <authorList>
            <person name="Dougan E. K."/>
            <person name="Rhodes N."/>
            <person name="Thang M."/>
            <person name="Chan C."/>
        </authorList>
    </citation>
    <scope>NUCLEOTIDE SEQUENCE</scope>
</reference>
<organism evidence="2 3">
    <name type="scientific">Polarella glacialis</name>
    <name type="common">Dinoflagellate</name>
    <dbReference type="NCBI Taxonomy" id="89957"/>
    <lineage>
        <taxon>Eukaryota</taxon>
        <taxon>Sar</taxon>
        <taxon>Alveolata</taxon>
        <taxon>Dinophyceae</taxon>
        <taxon>Suessiales</taxon>
        <taxon>Suessiaceae</taxon>
        <taxon>Polarella</taxon>
    </lineage>
</organism>
<comment type="caution">
    <text evidence="2">The sequence shown here is derived from an EMBL/GenBank/DDBJ whole genome shotgun (WGS) entry which is preliminary data.</text>
</comment>
<feature type="non-terminal residue" evidence="2">
    <location>
        <position position="1"/>
    </location>
</feature>
<evidence type="ECO:0000313" key="3">
    <source>
        <dbReference type="Proteomes" id="UP000626109"/>
    </source>
</evidence>
<dbReference type="EMBL" id="CAJNNW010033763">
    <property type="protein sequence ID" value="CAE8720269.1"/>
    <property type="molecule type" value="Genomic_DNA"/>
</dbReference>
<dbReference type="AlphaFoldDB" id="A0A813L8N7"/>
<protein>
    <submittedName>
        <fullName evidence="2">Uncharacterized protein</fullName>
    </submittedName>
</protein>
<feature type="non-terminal residue" evidence="2">
    <location>
        <position position="177"/>
    </location>
</feature>
<name>A0A813L8N7_POLGL</name>
<sequence length="177" mass="18705">FGYLHPLRGTSDTFTVKALAIGGSLAIHAASSAPGADLLSLTLNVDKAASDNDPVSVAARAKEWQEKVAVGVAQRLLSRQNSTARLGKALEASSSGIKRPAPEARQDFMGPDFIDQPDRFRPGYPGDLPPNRGDPFTPGFLGRDRPVLWTPDGGLLGPRHPAWGQVVPGRMGGGMMP</sequence>
<evidence type="ECO:0000313" key="2">
    <source>
        <dbReference type="EMBL" id="CAE8720269.1"/>
    </source>
</evidence>